<dbReference type="Gene3D" id="3.40.30.10">
    <property type="entry name" value="Glutaredoxin"/>
    <property type="match status" value="1"/>
</dbReference>
<feature type="chain" id="PRO_5011601665" evidence="3">
    <location>
        <begin position="21"/>
        <end position="361"/>
    </location>
</feature>
<evidence type="ECO:0000256" key="3">
    <source>
        <dbReference type="SAM" id="SignalP"/>
    </source>
</evidence>
<comment type="function">
    <text evidence="1">May be required for disulfide bond formation in some proteins.</text>
</comment>
<dbReference type="SUPFAM" id="SSF52833">
    <property type="entry name" value="Thioredoxin-like"/>
    <property type="match status" value="1"/>
</dbReference>
<feature type="region of interest" description="Disordered" evidence="2">
    <location>
        <begin position="325"/>
        <end position="361"/>
    </location>
</feature>
<keyword evidence="6" id="KW-1185">Reference proteome</keyword>
<dbReference type="GO" id="GO:0016853">
    <property type="term" value="F:isomerase activity"/>
    <property type="evidence" value="ECO:0007669"/>
    <property type="project" value="UniProtKB-KW"/>
</dbReference>
<dbReference type="Proteomes" id="UP000199356">
    <property type="component" value="Unassembled WGS sequence"/>
</dbReference>
<sequence>MKHTLVASALLCLSAQSVLAQQVPDTSAGTSPSVQAATETAQVDEANYMPQTGEDLADLLRGCTGTECLAYTSGVISGIAAFARLAEVDSPFCATGQLDAFDLSRIVDQSLESTPGLADYPAPYLLLTAFAQSYPCDASPEDFDEAALSPVDQEIVEALVEDDRTMVVYGDPEAPEARTIRVFHDPNCSHCATFRPELAELAAMGSWKIEIYPVSVVAEDSAGFAAVALALKTDYPELAMSLYRDTPAGRADMAYAVRRAEEAGIGQTELFGLVTRASGYEAVKRNTELFLKTGAKGTPSFIIGQTLHTGGLSAAAIQKLADSFEGEEDVALPDGGKGADPAPAEDEGETATETAPQRPDQ</sequence>
<evidence type="ECO:0000313" key="5">
    <source>
        <dbReference type="EMBL" id="SFQ17294.1"/>
    </source>
</evidence>
<dbReference type="InterPro" id="IPR036249">
    <property type="entry name" value="Thioredoxin-like_sf"/>
</dbReference>
<protein>
    <submittedName>
        <fullName evidence="5">Protein-disulfide isomerase</fullName>
    </submittedName>
</protein>
<keyword evidence="3" id="KW-0732">Signal</keyword>
<organism evidence="5 6">
    <name type="scientific">Tranquillimonas alkanivorans</name>
    <dbReference type="NCBI Taxonomy" id="441119"/>
    <lineage>
        <taxon>Bacteria</taxon>
        <taxon>Pseudomonadati</taxon>
        <taxon>Pseudomonadota</taxon>
        <taxon>Alphaproteobacteria</taxon>
        <taxon>Rhodobacterales</taxon>
        <taxon>Roseobacteraceae</taxon>
        <taxon>Tranquillimonas</taxon>
    </lineage>
</organism>
<accession>A0A1I5WC01</accession>
<dbReference type="InterPro" id="IPR013766">
    <property type="entry name" value="Thioredoxin_domain"/>
</dbReference>
<dbReference type="Pfam" id="PF13462">
    <property type="entry name" value="Thioredoxin_4"/>
    <property type="match status" value="1"/>
</dbReference>
<feature type="compositionally biased region" description="Low complexity" evidence="2">
    <location>
        <begin position="351"/>
        <end position="361"/>
    </location>
</feature>
<reference evidence="5 6" key="1">
    <citation type="submission" date="2016-10" db="EMBL/GenBank/DDBJ databases">
        <authorList>
            <person name="de Groot N.N."/>
        </authorList>
    </citation>
    <scope>NUCLEOTIDE SEQUENCE [LARGE SCALE GENOMIC DNA]</scope>
    <source>
        <strain evidence="5 6">DSM 19547</strain>
    </source>
</reference>
<evidence type="ECO:0000313" key="6">
    <source>
        <dbReference type="Proteomes" id="UP000199356"/>
    </source>
</evidence>
<dbReference type="Pfam" id="PF18602">
    <property type="entry name" value="Rap1a"/>
    <property type="match status" value="1"/>
</dbReference>
<name>A0A1I5WC01_9RHOB</name>
<feature type="domain" description="Thioredoxin" evidence="4">
    <location>
        <begin position="137"/>
        <end position="326"/>
    </location>
</feature>
<dbReference type="EMBL" id="FOXA01000043">
    <property type="protein sequence ID" value="SFQ17294.1"/>
    <property type="molecule type" value="Genomic_DNA"/>
</dbReference>
<dbReference type="InterPro" id="IPR041238">
    <property type="entry name" value="Rap1a"/>
</dbReference>
<dbReference type="InterPro" id="IPR012336">
    <property type="entry name" value="Thioredoxin-like_fold"/>
</dbReference>
<evidence type="ECO:0000259" key="4">
    <source>
        <dbReference type="PROSITE" id="PS51352"/>
    </source>
</evidence>
<dbReference type="PROSITE" id="PS51352">
    <property type="entry name" value="THIOREDOXIN_2"/>
    <property type="match status" value="1"/>
</dbReference>
<dbReference type="STRING" id="441119.SAMN04488047_14317"/>
<feature type="signal peptide" evidence="3">
    <location>
        <begin position="1"/>
        <end position="20"/>
    </location>
</feature>
<dbReference type="AlphaFoldDB" id="A0A1I5WC01"/>
<proteinExistence type="predicted"/>
<keyword evidence="5" id="KW-0413">Isomerase</keyword>
<evidence type="ECO:0000256" key="1">
    <source>
        <dbReference type="ARBA" id="ARBA00003565"/>
    </source>
</evidence>
<gene>
    <name evidence="5" type="ORF">SAMN04488047_14317</name>
</gene>
<evidence type="ECO:0000256" key="2">
    <source>
        <dbReference type="SAM" id="MobiDB-lite"/>
    </source>
</evidence>